<proteinExistence type="predicted"/>
<evidence type="ECO:0000313" key="3">
    <source>
        <dbReference type="Proteomes" id="UP000190648"/>
    </source>
</evidence>
<feature type="region of interest" description="Disordered" evidence="1">
    <location>
        <begin position="61"/>
        <end position="97"/>
    </location>
</feature>
<feature type="compositionally biased region" description="Acidic residues" evidence="1">
    <location>
        <begin position="79"/>
        <end position="91"/>
    </location>
</feature>
<organism evidence="2 3">
    <name type="scientific">Patagioenas fasciata monilis</name>
    <dbReference type="NCBI Taxonomy" id="372326"/>
    <lineage>
        <taxon>Eukaryota</taxon>
        <taxon>Metazoa</taxon>
        <taxon>Chordata</taxon>
        <taxon>Craniata</taxon>
        <taxon>Vertebrata</taxon>
        <taxon>Euteleostomi</taxon>
        <taxon>Archelosauria</taxon>
        <taxon>Archosauria</taxon>
        <taxon>Dinosauria</taxon>
        <taxon>Saurischia</taxon>
        <taxon>Theropoda</taxon>
        <taxon>Coelurosauria</taxon>
        <taxon>Aves</taxon>
        <taxon>Neognathae</taxon>
        <taxon>Neoaves</taxon>
        <taxon>Columbimorphae</taxon>
        <taxon>Columbiformes</taxon>
        <taxon>Columbidae</taxon>
        <taxon>Patagioenas</taxon>
    </lineage>
</organism>
<dbReference type="EMBL" id="LSYS01001155">
    <property type="protein sequence ID" value="OPJ89308.1"/>
    <property type="molecule type" value="Genomic_DNA"/>
</dbReference>
<protein>
    <submittedName>
        <fullName evidence="2">Uncharacterized protein</fullName>
    </submittedName>
</protein>
<dbReference type="Proteomes" id="UP000190648">
    <property type="component" value="Unassembled WGS sequence"/>
</dbReference>
<keyword evidence="3" id="KW-1185">Reference proteome</keyword>
<sequence>MLATDTEATTTSTIVTVAMSTPTSVTASTQTSTICDVAIQTSAVLVATSRRRKKKIQLESIVKKGEDEEQGEVISGIEQGEDEEQSEEEGEGPSKAK</sequence>
<accession>A0A1V4KYB5</accession>
<gene>
    <name evidence="2" type="ORF">AV530_014215</name>
</gene>
<name>A0A1V4KYB5_PATFA</name>
<evidence type="ECO:0000256" key="1">
    <source>
        <dbReference type="SAM" id="MobiDB-lite"/>
    </source>
</evidence>
<comment type="caution">
    <text evidence="2">The sequence shown here is derived from an EMBL/GenBank/DDBJ whole genome shotgun (WGS) entry which is preliminary data.</text>
</comment>
<reference evidence="2 3" key="1">
    <citation type="submission" date="2016-02" db="EMBL/GenBank/DDBJ databases">
        <title>Band-tailed pigeon sequencing and assembly.</title>
        <authorList>
            <person name="Soares A.E."/>
            <person name="Novak B.J."/>
            <person name="Rice E.S."/>
            <person name="O'Connell B."/>
            <person name="Chang D."/>
            <person name="Weber S."/>
            <person name="Shapiro B."/>
        </authorList>
    </citation>
    <scope>NUCLEOTIDE SEQUENCE [LARGE SCALE GENOMIC DNA]</scope>
    <source>
        <strain evidence="2">BTP2013</strain>
        <tissue evidence="2">Blood</tissue>
    </source>
</reference>
<dbReference type="AlphaFoldDB" id="A0A1V4KYB5"/>
<evidence type="ECO:0000313" key="2">
    <source>
        <dbReference type="EMBL" id="OPJ89308.1"/>
    </source>
</evidence>